<evidence type="ECO:0000313" key="3">
    <source>
        <dbReference type="Proteomes" id="UP000176952"/>
    </source>
</evidence>
<dbReference type="Proteomes" id="UP000176952">
    <property type="component" value="Unassembled WGS sequence"/>
</dbReference>
<reference evidence="2 3" key="1">
    <citation type="journal article" date="2016" name="Nat. Commun.">
        <title>Thousands of microbial genomes shed light on interconnected biogeochemical processes in an aquifer system.</title>
        <authorList>
            <person name="Anantharaman K."/>
            <person name="Brown C.T."/>
            <person name="Hug L.A."/>
            <person name="Sharon I."/>
            <person name="Castelle C.J."/>
            <person name="Probst A.J."/>
            <person name="Thomas B.C."/>
            <person name="Singh A."/>
            <person name="Wilkins M.J."/>
            <person name="Karaoz U."/>
            <person name="Brodie E.L."/>
            <person name="Williams K.H."/>
            <person name="Hubbard S.S."/>
            <person name="Banfield J.F."/>
        </authorList>
    </citation>
    <scope>NUCLEOTIDE SEQUENCE [LARGE SCALE GENOMIC DNA]</scope>
</reference>
<feature type="transmembrane region" description="Helical" evidence="1">
    <location>
        <begin position="16"/>
        <end position="36"/>
    </location>
</feature>
<proteinExistence type="predicted"/>
<dbReference type="AlphaFoldDB" id="A0A1G2AY24"/>
<dbReference type="STRING" id="1798542.A3F54_04705"/>
<keyword evidence="1" id="KW-1133">Transmembrane helix</keyword>
<keyword evidence="1" id="KW-0472">Membrane</keyword>
<dbReference type="EMBL" id="MHKD01000041">
    <property type="protein sequence ID" value="OGY81842.1"/>
    <property type="molecule type" value="Genomic_DNA"/>
</dbReference>
<name>A0A1G2AY24_9BACT</name>
<feature type="transmembrane region" description="Helical" evidence="1">
    <location>
        <begin position="175"/>
        <end position="195"/>
    </location>
</feature>
<gene>
    <name evidence="2" type="ORF">A3F54_04705</name>
</gene>
<keyword evidence="1" id="KW-0812">Transmembrane</keyword>
<comment type="caution">
    <text evidence="2">The sequence shown here is derived from an EMBL/GenBank/DDBJ whole genome shotgun (WGS) entry which is preliminary data.</text>
</comment>
<evidence type="ECO:0000256" key="1">
    <source>
        <dbReference type="SAM" id="Phobius"/>
    </source>
</evidence>
<sequence>MEFKEHVSIIKKSKNFIIIFTLVITLLGAVVGYFMGVRYKTSISFSIIRTSSKETADYQYDDYYAIRSAELLGQTMLSWFLTPPFLVEIYDGAGLPANITSLDTFGFRFKAKLIGPQNLQVSFTEGDADTAKKLANAIVTIVEKEAAQLDQSQDANTFKVVGSEPVIIESVMPTWLTALVGLFVGLVTGIIMVYLKRYLKEV</sequence>
<accession>A0A1G2AY24</accession>
<evidence type="ECO:0000313" key="2">
    <source>
        <dbReference type="EMBL" id="OGY81842.1"/>
    </source>
</evidence>
<organism evidence="2 3">
    <name type="scientific">Candidatus Kerfeldbacteria bacterium RIFCSPHIGHO2_12_FULL_48_17</name>
    <dbReference type="NCBI Taxonomy" id="1798542"/>
    <lineage>
        <taxon>Bacteria</taxon>
        <taxon>Candidatus Kerfeldiibacteriota</taxon>
    </lineage>
</organism>
<protein>
    <recommendedName>
        <fullName evidence="4">Polysaccharide chain length determinant N-terminal domain-containing protein</fullName>
    </recommendedName>
</protein>
<evidence type="ECO:0008006" key="4">
    <source>
        <dbReference type="Google" id="ProtNLM"/>
    </source>
</evidence>